<dbReference type="RefSeq" id="WP_218616037.1">
    <property type="nucleotide sequence ID" value="NZ_JADQDK010000001.1"/>
</dbReference>
<comment type="caution">
    <text evidence="1">The sequence shown here is derived from an EMBL/GenBank/DDBJ whole genome shotgun (WGS) entry which is preliminary data.</text>
</comment>
<evidence type="ECO:0000313" key="2">
    <source>
        <dbReference type="Proteomes" id="UP000694287"/>
    </source>
</evidence>
<name>A0ABS6URT7_9PSEU</name>
<protein>
    <submittedName>
        <fullName evidence="1">Uncharacterized protein</fullName>
    </submittedName>
</protein>
<accession>A0ABS6URT7</accession>
<gene>
    <name evidence="1" type="ORF">I4I81_11980</name>
</gene>
<proteinExistence type="predicted"/>
<dbReference type="Proteomes" id="UP000694287">
    <property type="component" value="Unassembled WGS sequence"/>
</dbReference>
<evidence type="ECO:0000313" key="1">
    <source>
        <dbReference type="EMBL" id="MBW0134971.1"/>
    </source>
</evidence>
<sequence length="73" mass="7949">MITTTDPITADTEITETDTRATRLRVLEAQVCQVRDDLAYAAANADIGYALSATEQLATLLQHTLQELADAVR</sequence>
<reference evidence="1 2" key="1">
    <citation type="submission" date="2020-11" db="EMBL/GenBank/DDBJ databases">
        <title>Pseudonocardia abyssalis sp. nov. and Pseudonocardia oceani sp. nov., description and phylogenomic analysis of two novel actinomycetes isolated from the deep Southern Ocean.</title>
        <authorList>
            <person name="Parra J."/>
        </authorList>
    </citation>
    <scope>NUCLEOTIDE SEQUENCE [LARGE SCALE GENOMIC DNA]</scope>
    <source>
        <strain evidence="1 2">KRD-168</strain>
    </source>
</reference>
<organism evidence="1 2">
    <name type="scientific">Pseudonocardia abyssalis</name>
    <dbReference type="NCBI Taxonomy" id="2792008"/>
    <lineage>
        <taxon>Bacteria</taxon>
        <taxon>Bacillati</taxon>
        <taxon>Actinomycetota</taxon>
        <taxon>Actinomycetes</taxon>
        <taxon>Pseudonocardiales</taxon>
        <taxon>Pseudonocardiaceae</taxon>
        <taxon>Pseudonocardia</taxon>
    </lineage>
</organism>
<keyword evidence="2" id="KW-1185">Reference proteome</keyword>
<dbReference type="EMBL" id="JADQDK010000001">
    <property type="protein sequence ID" value="MBW0134971.1"/>
    <property type="molecule type" value="Genomic_DNA"/>
</dbReference>